<organism evidence="2 3">
    <name type="scientific">Hypsizygus marmoreus</name>
    <name type="common">White beech mushroom</name>
    <name type="synonym">Agaricus marmoreus</name>
    <dbReference type="NCBI Taxonomy" id="39966"/>
    <lineage>
        <taxon>Eukaryota</taxon>
        <taxon>Fungi</taxon>
        <taxon>Dikarya</taxon>
        <taxon>Basidiomycota</taxon>
        <taxon>Agaricomycotina</taxon>
        <taxon>Agaricomycetes</taxon>
        <taxon>Agaricomycetidae</taxon>
        <taxon>Agaricales</taxon>
        <taxon>Tricholomatineae</taxon>
        <taxon>Lyophyllaceae</taxon>
        <taxon>Hypsizygus</taxon>
    </lineage>
</organism>
<comment type="caution">
    <text evidence="2">The sequence shown here is derived from an EMBL/GenBank/DDBJ whole genome shotgun (WGS) entry which is preliminary data.</text>
</comment>
<evidence type="ECO:0000313" key="2">
    <source>
        <dbReference type="EMBL" id="RDB23787.1"/>
    </source>
</evidence>
<dbReference type="InParanoid" id="A0A369JTC4"/>
<dbReference type="Proteomes" id="UP000076154">
    <property type="component" value="Unassembled WGS sequence"/>
</dbReference>
<gene>
    <name evidence="2" type="ORF">Hypma_009198</name>
</gene>
<reference evidence="2" key="1">
    <citation type="submission" date="2018-04" db="EMBL/GenBank/DDBJ databases">
        <title>Whole genome sequencing of Hypsizygus marmoreus.</title>
        <authorList>
            <person name="Choi I.-G."/>
            <person name="Min B."/>
            <person name="Kim J.-G."/>
            <person name="Kim S."/>
            <person name="Oh Y.-L."/>
            <person name="Kong W.-S."/>
            <person name="Park H."/>
            <person name="Jeong J."/>
            <person name="Song E.-S."/>
        </authorList>
    </citation>
    <scope>NUCLEOTIDE SEQUENCE [LARGE SCALE GENOMIC DNA]</scope>
    <source>
        <strain evidence="2">51987-8</strain>
    </source>
</reference>
<feature type="non-terminal residue" evidence="2">
    <location>
        <position position="428"/>
    </location>
</feature>
<feature type="region of interest" description="Disordered" evidence="1">
    <location>
        <begin position="74"/>
        <end position="116"/>
    </location>
</feature>
<evidence type="ECO:0000313" key="3">
    <source>
        <dbReference type="Proteomes" id="UP000076154"/>
    </source>
</evidence>
<keyword evidence="3" id="KW-1185">Reference proteome</keyword>
<accession>A0A369JTC4</accession>
<proteinExistence type="predicted"/>
<dbReference type="EMBL" id="LUEZ02000046">
    <property type="protein sequence ID" value="RDB23787.1"/>
    <property type="molecule type" value="Genomic_DNA"/>
</dbReference>
<dbReference type="AlphaFoldDB" id="A0A369JTC4"/>
<sequence length="428" mass="46879">PQQKRKYPTRTRYLALPHVSPPNVAHTITPVPQRFARGAAPKQWWLPFASLLNTTPSHYLVTCKLAHTYAQTHQSPSATSESLDDEGGSTPLSSPPTSPTQNHRTPPSSPSSLPELISLPLTSPVIPVPVPTALTAPVTPIILSFTTNTVPFGPPPRPRCYSSDLDSPTPPAPTCSIMSPNTKDAVASQLSQNQPPTLSEGLVTPAVHNNFDWYCQRYFRAKDIAAADQVGKILYCLESPRDKNFEAWVGEVRHANAAITDSTNHIADNKLITHLLIHINNDLWDEYTTSNHDDRLTNLTDVDEWFTAVTKIDKRLQRIQAKVDKVFLHAAINIGSSLGTTTSKPAKTTLNKNVANTVASSSSTTTAPGKWVGKLTEQEHELLMNHQGCLKCRKFYSGHQAKDCTVPPLLCIEYIPLTDDIANTAKVA</sequence>
<feature type="non-terminal residue" evidence="2">
    <location>
        <position position="1"/>
    </location>
</feature>
<dbReference type="OrthoDB" id="2369050at2759"/>
<name>A0A369JTC4_HYPMA</name>
<evidence type="ECO:0000256" key="1">
    <source>
        <dbReference type="SAM" id="MobiDB-lite"/>
    </source>
</evidence>
<evidence type="ECO:0008006" key="4">
    <source>
        <dbReference type="Google" id="ProtNLM"/>
    </source>
</evidence>
<protein>
    <recommendedName>
        <fullName evidence="4">Retrotransposon gag domain-containing protein</fullName>
    </recommendedName>
</protein>